<evidence type="ECO:0000313" key="2">
    <source>
        <dbReference type="Proteomes" id="UP000268007"/>
    </source>
</evidence>
<sequence length="324" mass="37483">MEFDKDGNPYIRKEILELLGKDDLTQGDIRAYIDKQKTLYQQNLSEYQSIVNPPVYGCPKCSMGKLSFLTGIRNKIAHYKILFHSGMYQPETAEIMSHHYDYFLEVADFFSDTSLGICHYNHCVGDLLEIRLLRVNDIVMQMEIDFQNEIVQAALKNDPAGTHMDLIEINRILLKDEKYREHKNVPVTDYEKYYLDSFKDLELYASKMAPLLSIQNSNPQMPNPELALNFEDFLTDEGKRSIPVIVKHFQNIKGVKIAYLLYALHELSFLVDHPNSLPQQKLIDALKKLTGNAGRRQALQSGLKVVDENRRKSEISRYKKILMS</sequence>
<dbReference type="EMBL" id="RBKU01000001">
    <property type="protein sequence ID" value="RKR80085.1"/>
    <property type="molecule type" value="Genomic_DNA"/>
</dbReference>
<proteinExistence type="predicted"/>
<dbReference type="RefSeq" id="WP_121195744.1">
    <property type="nucleotide sequence ID" value="NZ_RBKU01000001.1"/>
</dbReference>
<accession>A0A495ITI3</accession>
<gene>
    <name evidence="1" type="ORF">BDD43_0178</name>
</gene>
<comment type="caution">
    <text evidence="1">The sequence shown here is derived from an EMBL/GenBank/DDBJ whole genome shotgun (WGS) entry which is preliminary data.</text>
</comment>
<reference evidence="1 2" key="1">
    <citation type="submission" date="2018-10" db="EMBL/GenBank/DDBJ databases">
        <title>Genomic Encyclopedia of Archaeal and Bacterial Type Strains, Phase II (KMG-II): from individual species to whole genera.</title>
        <authorList>
            <person name="Goeker M."/>
        </authorList>
    </citation>
    <scope>NUCLEOTIDE SEQUENCE [LARGE SCALE GENOMIC DNA]</scope>
    <source>
        <strain evidence="1 2">DSM 18602</strain>
    </source>
</reference>
<dbReference type="OrthoDB" id="9813383at2"/>
<protein>
    <submittedName>
        <fullName evidence="1">Uncharacterized protein</fullName>
    </submittedName>
</protein>
<name>A0A495ITI3_9SPHI</name>
<organism evidence="1 2">
    <name type="scientific">Mucilaginibacter gracilis</name>
    <dbReference type="NCBI Taxonomy" id="423350"/>
    <lineage>
        <taxon>Bacteria</taxon>
        <taxon>Pseudomonadati</taxon>
        <taxon>Bacteroidota</taxon>
        <taxon>Sphingobacteriia</taxon>
        <taxon>Sphingobacteriales</taxon>
        <taxon>Sphingobacteriaceae</taxon>
        <taxon>Mucilaginibacter</taxon>
    </lineage>
</organism>
<evidence type="ECO:0000313" key="1">
    <source>
        <dbReference type="EMBL" id="RKR80085.1"/>
    </source>
</evidence>
<keyword evidence="2" id="KW-1185">Reference proteome</keyword>
<dbReference type="Proteomes" id="UP000268007">
    <property type="component" value="Unassembled WGS sequence"/>
</dbReference>
<dbReference type="AlphaFoldDB" id="A0A495ITI3"/>